<reference evidence="2" key="1">
    <citation type="submission" date="2023-07" db="EMBL/GenBank/DDBJ databases">
        <title>Mucosal microbiota of week-old chicken and adult hens.</title>
        <authorList>
            <person name="Volf J."/>
            <person name="Karasova D."/>
            <person name="Crhanova M."/>
            <person name="Faldynova M."/>
            <person name="Prikrylova H."/>
            <person name="Zeman M."/>
            <person name="Babak V."/>
            <person name="Rajova J."/>
            <person name="Rychlik I."/>
        </authorList>
    </citation>
    <scope>NUCLEOTIDE SEQUENCE</scope>
    <source>
        <strain evidence="2">ET902</strain>
    </source>
</reference>
<proteinExistence type="predicted"/>
<dbReference type="EMBL" id="JAUPBM010000112">
    <property type="protein sequence ID" value="MDO7020878.1"/>
    <property type="molecule type" value="Genomic_DNA"/>
</dbReference>
<gene>
    <name evidence="2" type="ORF">Q5M86_08845</name>
</gene>
<protein>
    <submittedName>
        <fullName evidence="2">Uncharacterized protein</fullName>
    </submittedName>
</protein>
<dbReference type="Proteomes" id="UP001175147">
    <property type="component" value="Unassembled WGS sequence"/>
</dbReference>
<evidence type="ECO:0000313" key="3">
    <source>
        <dbReference type="Proteomes" id="UP001175147"/>
    </source>
</evidence>
<accession>A0ABT8YYD5</accession>
<feature type="compositionally biased region" description="Basic and acidic residues" evidence="1">
    <location>
        <begin position="96"/>
        <end position="107"/>
    </location>
</feature>
<organism evidence="2 3">
    <name type="scientific">Brachyspira innocens</name>
    <dbReference type="NCBI Taxonomy" id="13264"/>
    <lineage>
        <taxon>Bacteria</taxon>
        <taxon>Pseudomonadati</taxon>
        <taxon>Spirochaetota</taxon>
        <taxon>Spirochaetia</taxon>
        <taxon>Brachyspirales</taxon>
        <taxon>Brachyspiraceae</taxon>
        <taxon>Brachyspira</taxon>
    </lineage>
</organism>
<name>A0ABT8YYD5_9SPIR</name>
<evidence type="ECO:0000256" key="1">
    <source>
        <dbReference type="SAM" id="MobiDB-lite"/>
    </source>
</evidence>
<sequence length="232" mass="27343">MSNNNIDDILDELKDKFNEFGKSNRDAYYNFMGYVDDIEDIAYTIADKLNSIADDIEDINYNFFHSPYEYGSKNRYNQKTSEENKSSESNNSQTAKTEENNKENKTEKKNVVKIDLEKLKSNVNIIKDKCIHKIKEIEDISENFDYASKKNYKDVCIDLINTLNKDFDVNNIQKRCNDFIDNFNKLIGYINNLYKSALYRKENRSSLSFMLEEDDDDIDLIENIKIDDIRKI</sequence>
<evidence type="ECO:0000313" key="2">
    <source>
        <dbReference type="EMBL" id="MDO7020878.1"/>
    </source>
</evidence>
<keyword evidence="3" id="KW-1185">Reference proteome</keyword>
<feature type="region of interest" description="Disordered" evidence="1">
    <location>
        <begin position="74"/>
        <end position="107"/>
    </location>
</feature>
<dbReference type="RefSeq" id="WP_304386211.1">
    <property type="nucleotide sequence ID" value="NZ_JAUPBL010000153.1"/>
</dbReference>
<comment type="caution">
    <text evidence="2">The sequence shown here is derived from an EMBL/GenBank/DDBJ whole genome shotgun (WGS) entry which is preliminary data.</text>
</comment>